<dbReference type="EMBL" id="CAJOBQ010000471">
    <property type="protein sequence ID" value="CAF4362756.1"/>
    <property type="molecule type" value="Genomic_DNA"/>
</dbReference>
<dbReference type="Proteomes" id="UP000663869">
    <property type="component" value="Unassembled WGS sequence"/>
</dbReference>
<evidence type="ECO:0000313" key="1">
    <source>
        <dbReference type="EMBL" id="CAF3400403.1"/>
    </source>
</evidence>
<dbReference type="EMBL" id="CAJNYU010000961">
    <property type="protein sequence ID" value="CAF3400403.1"/>
    <property type="molecule type" value="Genomic_DNA"/>
</dbReference>
<dbReference type="Proteomes" id="UP000663862">
    <property type="component" value="Unassembled WGS sequence"/>
</dbReference>
<proteinExistence type="predicted"/>
<reference evidence="1" key="1">
    <citation type="submission" date="2021-02" db="EMBL/GenBank/DDBJ databases">
        <authorList>
            <person name="Nowell W R."/>
        </authorList>
    </citation>
    <scope>NUCLEOTIDE SEQUENCE</scope>
</reference>
<dbReference type="AlphaFoldDB" id="A0A818A144"/>
<protein>
    <submittedName>
        <fullName evidence="1">Uncharacterized protein</fullName>
    </submittedName>
</protein>
<evidence type="ECO:0000313" key="2">
    <source>
        <dbReference type="EMBL" id="CAF4362756.1"/>
    </source>
</evidence>
<organism evidence="1 3">
    <name type="scientific">Rotaria socialis</name>
    <dbReference type="NCBI Taxonomy" id="392032"/>
    <lineage>
        <taxon>Eukaryota</taxon>
        <taxon>Metazoa</taxon>
        <taxon>Spiralia</taxon>
        <taxon>Gnathifera</taxon>
        <taxon>Rotifera</taxon>
        <taxon>Eurotatoria</taxon>
        <taxon>Bdelloidea</taxon>
        <taxon>Philodinida</taxon>
        <taxon>Philodinidae</taxon>
        <taxon>Rotaria</taxon>
    </lineage>
</organism>
<evidence type="ECO:0000313" key="3">
    <source>
        <dbReference type="Proteomes" id="UP000663869"/>
    </source>
</evidence>
<sequence length="272" mass="32016">MIEFKATGNILCVDILLELFQYFYVDELFNLFNDIIHQFPLLLKKENVQLHVRHIDTRFRKYILPKIEISNVISIRIENVYHMAKVNLGQFDRVNLLTLNNVTVHNWPANFPHNLKSLIVYVRSKDRQQVFTKALGLVNLERLEFNSSFLHFHYCDDILVEPSTVKHLVFNSQRCRIDYQFLLKNIPYLQSLKSTNTYYAHLFNQNLAKFNDLHTIDLACKYLDIQKMIFVLTNIASNSLRRCRLININSSLPSCIADVLISSYFPDFYTAS</sequence>
<accession>A0A818A144</accession>
<comment type="caution">
    <text evidence="1">The sequence shown here is derived from an EMBL/GenBank/DDBJ whole genome shotgun (WGS) entry which is preliminary data.</text>
</comment>
<gene>
    <name evidence="1" type="ORF">FME351_LOCUS9005</name>
    <name evidence="2" type="ORF">TSG867_LOCUS10332</name>
</gene>
<name>A0A818A144_9BILA</name>